<dbReference type="Pfam" id="PF22551">
    <property type="entry name" value="TY-Chap1"/>
    <property type="match status" value="1"/>
</dbReference>
<protein>
    <submittedName>
        <fullName evidence="2">YbjN domain-containing protein</fullName>
    </submittedName>
</protein>
<comment type="caution">
    <text evidence="2">The sequence shown here is derived from an EMBL/GenBank/DDBJ whole genome shotgun (WGS) entry which is preliminary data.</text>
</comment>
<evidence type="ECO:0000313" key="2">
    <source>
        <dbReference type="EMBL" id="MBD2152724.1"/>
    </source>
</evidence>
<evidence type="ECO:0000313" key="3">
    <source>
        <dbReference type="Proteomes" id="UP000631421"/>
    </source>
</evidence>
<reference evidence="2" key="1">
    <citation type="journal article" date="2015" name="ISME J.">
        <title>Draft Genome Sequence of Streptomyces incarnatus NRRL8089, which Produces the Nucleoside Antibiotic Sinefungin.</title>
        <authorList>
            <person name="Oshima K."/>
            <person name="Hattori M."/>
            <person name="Shimizu H."/>
            <person name="Fukuda K."/>
            <person name="Nemoto M."/>
            <person name="Inagaki K."/>
            <person name="Tamura T."/>
        </authorList>
    </citation>
    <scope>NUCLEOTIDE SEQUENCE</scope>
    <source>
        <strain evidence="2">FACHB-1277</strain>
    </source>
</reference>
<dbReference type="AlphaFoldDB" id="A0A926UWT4"/>
<dbReference type="RefSeq" id="WP_190353185.1">
    <property type="nucleotide sequence ID" value="NZ_JACJPY010000138.1"/>
</dbReference>
<keyword evidence="3" id="KW-1185">Reference proteome</keyword>
<name>A0A926UWT4_9CYAN</name>
<organism evidence="2 3">
    <name type="scientific">Pseudanabaena cinerea FACHB-1277</name>
    <dbReference type="NCBI Taxonomy" id="2949581"/>
    <lineage>
        <taxon>Bacteria</taxon>
        <taxon>Bacillati</taxon>
        <taxon>Cyanobacteriota</taxon>
        <taxon>Cyanophyceae</taxon>
        <taxon>Pseudanabaenales</taxon>
        <taxon>Pseudanabaenaceae</taxon>
        <taxon>Pseudanabaena</taxon>
        <taxon>Pseudanabaena cinerea</taxon>
    </lineage>
</organism>
<gene>
    <name evidence="2" type="ORF">H6F44_21755</name>
</gene>
<proteinExistence type="predicted"/>
<feature type="domain" description="TY-Chap central" evidence="1">
    <location>
        <begin position="20"/>
        <end position="144"/>
    </location>
</feature>
<dbReference type="InterPro" id="IPR054343">
    <property type="entry name" value="TY-Chap_M"/>
</dbReference>
<dbReference type="SUPFAM" id="SSF69635">
    <property type="entry name" value="Type III secretory system chaperone-like"/>
    <property type="match status" value="1"/>
</dbReference>
<dbReference type="Gene3D" id="3.30.1460.10">
    <property type="match status" value="1"/>
</dbReference>
<evidence type="ECO:0000259" key="1">
    <source>
        <dbReference type="Pfam" id="PF22551"/>
    </source>
</evidence>
<dbReference type="EMBL" id="JACJPY010000138">
    <property type="protein sequence ID" value="MBD2152724.1"/>
    <property type="molecule type" value="Genomic_DNA"/>
</dbReference>
<dbReference type="Proteomes" id="UP000631421">
    <property type="component" value="Unassembled WGS sequence"/>
</dbReference>
<reference evidence="2" key="2">
    <citation type="submission" date="2020-08" db="EMBL/GenBank/DDBJ databases">
        <authorList>
            <person name="Chen M."/>
            <person name="Teng W."/>
            <person name="Zhao L."/>
            <person name="Hu C."/>
            <person name="Zhou Y."/>
            <person name="Han B."/>
            <person name="Song L."/>
            <person name="Shu W."/>
        </authorList>
    </citation>
    <scope>NUCLEOTIDE SEQUENCE</scope>
    <source>
        <strain evidence="2">FACHB-1277</strain>
    </source>
</reference>
<sequence>MQFQTSAQEACYEKIVTWMQQIFGKCPCARQDFPGLGIFVGSALVEVLIYPWHDDDAVINVRSYVVVGAEIRSDLLRYLLEENVKMIFGAFGISADNEILFEHSIVGSTCDKKELEASVKAVMDISDDYDDKIVERWGGKRALDRIHAGTLSSNGWSLPTFKNLF</sequence>
<accession>A0A926UWT4</accession>